<gene>
    <name evidence="2" type="ORF">R3P38DRAFT_2926941</name>
</gene>
<name>A0AAW0BW41_9AGAR</name>
<dbReference type="Proteomes" id="UP001362999">
    <property type="component" value="Unassembled WGS sequence"/>
</dbReference>
<comment type="caution">
    <text evidence="2">The sequence shown here is derived from an EMBL/GenBank/DDBJ whole genome shotgun (WGS) entry which is preliminary data.</text>
</comment>
<feature type="compositionally biased region" description="Polar residues" evidence="1">
    <location>
        <begin position="109"/>
        <end position="128"/>
    </location>
</feature>
<keyword evidence="3" id="KW-1185">Reference proteome</keyword>
<dbReference type="EMBL" id="JAWWNJ010000025">
    <property type="protein sequence ID" value="KAK7030543.1"/>
    <property type="molecule type" value="Genomic_DNA"/>
</dbReference>
<proteinExistence type="predicted"/>
<sequence length="197" mass="21586">MGRWTQFDEDSTRLPYGMKRVGYDADTSRYTFKDREGNTYMGPAHEEYGRLSLVHKASNPMMPQDDRPQAFASETSQPTLSISVPVQGNHRVDQGSTFQDILPPHLIASPSSSPAEDGNGNSTSSPSPMSGGARLRDAVRRSAVPAMQNVANAIRRSATSVRRPPRAQESEKDSGFLRASGRMRSNSVSGLSGKERW</sequence>
<evidence type="ECO:0008006" key="4">
    <source>
        <dbReference type="Google" id="ProtNLM"/>
    </source>
</evidence>
<reference evidence="2 3" key="1">
    <citation type="journal article" date="2024" name="J Genomics">
        <title>Draft genome sequencing and assembly of Favolaschia claudopus CIRM-BRFM 2984 isolated from oak limbs.</title>
        <authorList>
            <person name="Navarro D."/>
            <person name="Drula E."/>
            <person name="Chaduli D."/>
            <person name="Cazenave R."/>
            <person name="Ahrendt S."/>
            <person name="Wang J."/>
            <person name="Lipzen A."/>
            <person name="Daum C."/>
            <person name="Barry K."/>
            <person name="Grigoriev I.V."/>
            <person name="Favel A."/>
            <person name="Rosso M.N."/>
            <person name="Martin F."/>
        </authorList>
    </citation>
    <scope>NUCLEOTIDE SEQUENCE [LARGE SCALE GENOMIC DNA]</scope>
    <source>
        <strain evidence="2 3">CIRM-BRFM 2984</strain>
    </source>
</reference>
<feature type="compositionally biased region" description="Basic and acidic residues" evidence="1">
    <location>
        <begin position="166"/>
        <end position="175"/>
    </location>
</feature>
<feature type="region of interest" description="Disordered" evidence="1">
    <location>
        <begin position="90"/>
        <end position="197"/>
    </location>
</feature>
<organism evidence="2 3">
    <name type="scientific">Favolaschia claudopus</name>
    <dbReference type="NCBI Taxonomy" id="2862362"/>
    <lineage>
        <taxon>Eukaryota</taxon>
        <taxon>Fungi</taxon>
        <taxon>Dikarya</taxon>
        <taxon>Basidiomycota</taxon>
        <taxon>Agaricomycotina</taxon>
        <taxon>Agaricomycetes</taxon>
        <taxon>Agaricomycetidae</taxon>
        <taxon>Agaricales</taxon>
        <taxon>Marasmiineae</taxon>
        <taxon>Mycenaceae</taxon>
        <taxon>Favolaschia</taxon>
    </lineage>
</organism>
<dbReference type="AlphaFoldDB" id="A0AAW0BW41"/>
<evidence type="ECO:0000313" key="2">
    <source>
        <dbReference type="EMBL" id="KAK7030543.1"/>
    </source>
</evidence>
<evidence type="ECO:0000256" key="1">
    <source>
        <dbReference type="SAM" id="MobiDB-lite"/>
    </source>
</evidence>
<protein>
    <recommendedName>
        <fullName evidence="4">Carbohydrate-binding module family 50 protein</fullName>
    </recommendedName>
</protein>
<accession>A0AAW0BW41</accession>
<evidence type="ECO:0000313" key="3">
    <source>
        <dbReference type="Proteomes" id="UP001362999"/>
    </source>
</evidence>